<evidence type="ECO:0000313" key="4">
    <source>
        <dbReference type="EMBL" id="KGC09345.1"/>
    </source>
</evidence>
<dbReference type="Gene3D" id="3.50.50.60">
    <property type="entry name" value="FAD/NAD(P)-binding domain"/>
    <property type="match status" value="1"/>
</dbReference>
<dbReference type="RefSeq" id="WP_036052773.1">
    <property type="nucleotide sequence ID" value="NZ_CADEVY010000012.1"/>
</dbReference>
<keyword evidence="2" id="KW-0503">Monooxygenase</keyword>
<evidence type="ECO:0000256" key="2">
    <source>
        <dbReference type="ARBA" id="ARBA00023033"/>
    </source>
</evidence>
<evidence type="ECO:0000313" key="5">
    <source>
        <dbReference type="Proteomes" id="UP000029590"/>
    </source>
</evidence>
<dbReference type="KEGG" id="bgo:BM43_7465"/>
<protein>
    <submittedName>
        <fullName evidence="4">Squalene epoxidase family protein</fullName>
    </submittedName>
</protein>
<dbReference type="GO" id="GO:0071949">
    <property type="term" value="F:FAD binding"/>
    <property type="evidence" value="ECO:0007669"/>
    <property type="project" value="InterPro"/>
</dbReference>
<name>A0AAW3ER60_BURGA</name>
<dbReference type="PANTHER" id="PTHR13789">
    <property type="entry name" value="MONOOXYGENASE"/>
    <property type="match status" value="1"/>
</dbReference>
<dbReference type="InterPro" id="IPR036188">
    <property type="entry name" value="FAD/NAD-bd_sf"/>
</dbReference>
<sequence>MSAIKKVLIVGGGIAGLSAAIALKQRNIEAVIVEKNPQWSVYGVGIIQPSNMLRALRSLGLGDKCLRVGRGFNGWRFCNANGDVLAEAAAHNIAGPGYPAVNGITRPALHTILTEAVLAQGTDVRLGVTIERVAETGDSVNVEFTDGQSEVFDLVIGADGAYSKMRSMLFGVSSQPTYTGQGVWRYNFPRPKDLDWGCMYFGKKTKVGLVPLSESGMYMFLLSAEPGNPRMPADKLSLLLRDRMDEYGGLIAELRELVTDSDAVVYRPMEAVMLPGPWHQGRVVLLGDAAHSGTPHLAEGAAMAIEDSIVLAEMVDGASDIEATLQAFWRRRAPRAQLVYETGIKLGEWEQAEWRGEASPGAAYNEAFSNAYSILSEPI</sequence>
<keyword evidence="1" id="KW-0560">Oxidoreductase</keyword>
<dbReference type="PANTHER" id="PTHR13789:SF309">
    <property type="entry name" value="PUTATIVE (AFU_ORTHOLOGUE AFUA_6G14510)-RELATED"/>
    <property type="match status" value="1"/>
</dbReference>
<proteinExistence type="predicted"/>
<dbReference type="Pfam" id="PF01494">
    <property type="entry name" value="FAD_binding_3"/>
    <property type="match status" value="1"/>
</dbReference>
<gene>
    <name evidence="4" type="ORF">DM48_6850</name>
</gene>
<feature type="domain" description="FAD-binding" evidence="3">
    <location>
        <begin position="6"/>
        <end position="339"/>
    </location>
</feature>
<evidence type="ECO:0000259" key="3">
    <source>
        <dbReference type="Pfam" id="PF01494"/>
    </source>
</evidence>
<dbReference type="AlphaFoldDB" id="A0AAW3ER60"/>
<dbReference type="EMBL" id="JPGG01000018">
    <property type="protein sequence ID" value="KGC09345.1"/>
    <property type="molecule type" value="Genomic_DNA"/>
</dbReference>
<dbReference type="InterPro" id="IPR002938">
    <property type="entry name" value="FAD-bd"/>
</dbReference>
<dbReference type="SUPFAM" id="SSF51905">
    <property type="entry name" value="FAD/NAD(P)-binding domain"/>
    <property type="match status" value="1"/>
</dbReference>
<organism evidence="4 5">
    <name type="scientific">Burkholderia gladioli</name>
    <name type="common">Pseudomonas marginata</name>
    <name type="synonym">Phytomonas marginata</name>
    <dbReference type="NCBI Taxonomy" id="28095"/>
    <lineage>
        <taxon>Bacteria</taxon>
        <taxon>Pseudomonadati</taxon>
        <taxon>Pseudomonadota</taxon>
        <taxon>Betaproteobacteria</taxon>
        <taxon>Burkholderiales</taxon>
        <taxon>Burkholderiaceae</taxon>
        <taxon>Burkholderia</taxon>
    </lineage>
</organism>
<accession>A0AAW3ER60</accession>
<dbReference type="PRINTS" id="PR00420">
    <property type="entry name" value="RNGMNOXGNASE"/>
</dbReference>
<reference evidence="4 5" key="1">
    <citation type="submission" date="2014-04" db="EMBL/GenBank/DDBJ databases">
        <authorList>
            <person name="Bishop-Lilly K.A."/>
            <person name="Broomall S.M."/>
            <person name="Chain P.S."/>
            <person name="Chertkov O."/>
            <person name="Coyne S.R."/>
            <person name="Daligault H.E."/>
            <person name="Davenport K.W."/>
            <person name="Erkkila T."/>
            <person name="Frey K.G."/>
            <person name="Gibbons H.S."/>
            <person name="Gu W."/>
            <person name="Jaissle J."/>
            <person name="Johnson S.L."/>
            <person name="Koroleva G.I."/>
            <person name="Ladner J.T."/>
            <person name="Lo C.-C."/>
            <person name="Minogue T.D."/>
            <person name="Munk C."/>
            <person name="Palacios G.F."/>
            <person name="Redden C.L."/>
            <person name="Rosenzweig C.N."/>
            <person name="Scholz M.B."/>
            <person name="Teshima H."/>
            <person name="Xu Y."/>
        </authorList>
    </citation>
    <scope>NUCLEOTIDE SEQUENCE [LARGE SCALE GENOMIC DNA]</scope>
    <source>
        <strain evidence="5">gladioli</strain>
    </source>
</reference>
<dbReference type="InterPro" id="IPR050493">
    <property type="entry name" value="FAD-dep_Monooxygenase_BioMet"/>
</dbReference>
<dbReference type="Proteomes" id="UP000029590">
    <property type="component" value="Unassembled WGS sequence"/>
</dbReference>
<comment type="caution">
    <text evidence="4">The sequence shown here is derived from an EMBL/GenBank/DDBJ whole genome shotgun (WGS) entry which is preliminary data.</text>
</comment>
<evidence type="ECO:0000256" key="1">
    <source>
        <dbReference type="ARBA" id="ARBA00023002"/>
    </source>
</evidence>
<dbReference type="NCBIfam" id="NF005313">
    <property type="entry name" value="PRK06847.1"/>
    <property type="match status" value="1"/>
</dbReference>
<dbReference type="GO" id="GO:0004497">
    <property type="term" value="F:monooxygenase activity"/>
    <property type="evidence" value="ECO:0007669"/>
    <property type="project" value="UniProtKB-KW"/>
</dbReference>